<evidence type="ECO:0000256" key="1">
    <source>
        <dbReference type="SAM" id="MobiDB-lite"/>
    </source>
</evidence>
<dbReference type="Proteomes" id="UP000527355">
    <property type="component" value="Unassembled WGS sequence"/>
</dbReference>
<gene>
    <name evidence="2" type="ORF">mMyoMyo1_009996</name>
</gene>
<proteinExistence type="predicted"/>
<feature type="region of interest" description="Disordered" evidence="1">
    <location>
        <begin position="140"/>
        <end position="199"/>
    </location>
</feature>
<keyword evidence="3" id="KW-1185">Reference proteome</keyword>
<evidence type="ECO:0000313" key="2">
    <source>
        <dbReference type="EMBL" id="KAF6379176.1"/>
    </source>
</evidence>
<protein>
    <submittedName>
        <fullName evidence="2">Uncharacterized protein</fullName>
    </submittedName>
</protein>
<dbReference type="EMBL" id="JABWUV010000002">
    <property type="protein sequence ID" value="KAF6379176.1"/>
    <property type="molecule type" value="Genomic_DNA"/>
</dbReference>
<reference evidence="2 3" key="1">
    <citation type="journal article" date="2020" name="Nature">
        <title>Six reference-quality genomes reveal evolution of bat adaptations.</title>
        <authorList>
            <person name="Jebb D."/>
            <person name="Huang Z."/>
            <person name="Pippel M."/>
            <person name="Hughes G.M."/>
            <person name="Lavrichenko K."/>
            <person name="Devanna P."/>
            <person name="Winkler S."/>
            <person name="Jermiin L.S."/>
            <person name="Skirmuntt E.C."/>
            <person name="Katzourakis A."/>
            <person name="Burkitt-Gray L."/>
            <person name="Ray D.A."/>
            <person name="Sullivan K.A.M."/>
            <person name="Roscito J.G."/>
            <person name="Kirilenko B.M."/>
            <person name="Davalos L.M."/>
            <person name="Corthals A.P."/>
            <person name="Power M.L."/>
            <person name="Jones G."/>
            <person name="Ransome R.D."/>
            <person name="Dechmann D.K.N."/>
            <person name="Locatelli A.G."/>
            <person name="Puechmaille S.J."/>
            <person name="Fedrigo O."/>
            <person name="Jarvis E.D."/>
            <person name="Hiller M."/>
            <person name="Vernes S.C."/>
            <person name="Myers E.W."/>
            <person name="Teeling E.C."/>
        </authorList>
    </citation>
    <scope>NUCLEOTIDE SEQUENCE [LARGE SCALE GENOMIC DNA]</scope>
    <source>
        <strain evidence="2">MMyoMyo1</strain>
        <tissue evidence="2">Flight muscle</tissue>
    </source>
</reference>
<sequence>MTPGAWHRIRAPAPVLPPMFNQETRYVIINSPRNGCLWRLFSQDVSPTVSGWVVVWEPRCHLPIYLPPPHISATSPYIGAPSHQPCRLPAHPPPSPSGQLLHEPRPAALKCLLHSYLTFQSPWMSPRPWNTQMIQPIFQDLSPPSGQAGPVGNRAENAGGCGLLRDQPGEGDSPSGPYRVRGPWREARQKPHNRLPSAG</sequence>
<evidence type="ECO:0000313" key="3">
    <source>
        <dbReference type="Proteomes" id="UP000527355"/>
    </source>
</evidence>
<comment type="caution">
    <text evidence="2">The sequence shown here is derived from an EMBL/GenBank/DDBJ whole genome shotgun (WGS) entry which is preliminary data.</text>
</comment>
<organism evidence="2 3">
    <name type="scientific">Myotis myotis</name>
    <name type="common">Greater mouse-eared bat</name>
    <name type="synonym">Vespertilio myotis</name>
    <dbReference type="NCBI Taxonomy" id="51298"/>
    <lineage>
        <taxon>Eukaryota</taxon>
        <taxon>Metazoa</taxon>
        <taxon>Chordata</taxon>
        <taxon>Craniata</taxon>
        <taxon>Vertebrata</taxon>
        <taxon>Euteleostomi</taxon>
        <taxon>Mammalia</taxon>
        <taxon>Eutheria</taxon>
        <taxon>Laurasiatheria</taxon>
        <taxon>Chiroptera</taxon>
        <taxon>Yangochiroptera</taxon>
        <taxon>Vespertilionidae</taxon>
        <taxon>Myotis</taxon>
    </lineage>
</organism>
<accession>A0A7J7ZZ68</accession>
<dbReference type="AlphaFoldDB" id="A0A7J7ZZ68"/>
<name>A0A7J7ZZ68_MYOMY</name>